<dbReference type="AlphaFoldDB" id="A0A151GHF5"/>
<evidence type="ECO:0000313" key="2">
    <source>
        <dbReference type="EMBL" id="KYK56516.1"/>
    </source>
</evidence>
<evidence type="ECO:0000313" key="3">
    <source>
        <dbReference type="Proteomes" id="UP000076580"/>
    </source>
</evidence>
<evidence type="ECO:0000256" key="1">
    <source>
        <dbReference type="SAM" id="MobiDB-lite"/>
    </source>
</evidence>
<protein>
    <submittedName>
        <fullName evidence="2">Uncharacterized protein</fullName>
    </submittedName>
</protein>
<gene>
    <name evidence="2" type="ORF">DCS_03516</name>
</gene>
<keyword evidence="3" id="KW-1185">Reference proteome</keyword>
<dbReference type="EMBL" id="LAYC01000002">
    <property type="protein sequence ID" value="KYK56516.1"/>
    <property type="molecule type" value="Genomic_DNA"/>
</dbReference>
<feature type="region of interest" description="Disordered" evidence="1">
    <location>
        <begin position="40"/>
        <end position="70"/>
    </location>
</feature>
<feature type="compositionally biased region" description="Basic and acidic residues" evidence="1">
    <location>
        <begin position="92"/>
        <end position="101"/>
    </location>
</feature>
<dbReference type="InParanoid" id="A0A151GHF5"/>
<organism evidence="2 3">
    <name type="scientific">Drechmeria coniospora</name>
    <name type="common">Nematophagous fungus</name>
    <name type="synonym">Meria coniospora</name>
    <dbReference type="NCBI Taxonomy" id="98403"/>
    <lineage>
        <taxon>Eukaryota</taxon>
        <taxon>Fungi</taxon>
        <taxon>Dikarya</taxon>
        <taxon>Ascomycota</taxon>
        <taxon>Pezizomycotina</taxon>
        <taxon>Sordariomycetes</taxon>
        <taxon>Hypocreomycetidae</taxon>
        <taxon>Hypocreales</taxon>
        <taxon>Ophiocordycipitaceae</taxon>
        <taxon>Drechmeria</taxon>
    </lineage>
</organism>
<feature type="compositionally biased region" description="Basic residues" evidence="1">
    <location>
        <begin position="58"/>
        <end position="70"/>
    </location>
</feature>
<dbReference type="RefSeq" id="XP_040655868.1">
    <property type="nucleotide sequence ID" value="XM_040800835.1"/>
</dbReference>
<name>A0A151GHF5_DRECN</name>
<comment type="caution">
    <text evidence="2">The sequence shown here is derived from an EMBL/GenBank/DDBJ whole genome shotgun (WGS) entry which is preliminary data.</text>
</comment>
<dbReference type="GeneID" id="63716159"/>
<accession>A0A151GHF5</accession>
<dbReference type="Proteomes" id="UP000076580">
    <property type="component" value="Chromosome 02"/>
</dbReference>
<sequence length="128" mass="13935">MGQTMSQTMSQTTSQTMGQIMGQIMGRANCFVHPARHSPRFSECAKRQPGGKSSVGHGHQHRQPSNWKHRLGAGRVCFVGSRGAASGSVPEENGRSHEYKGKQTATDALVRSETLPPPRKCAKPWLPV</sequence>
<reference evidence="2 3" key="1">
    <citation type="journal article" date="2016" name="Sci. Rep.">
        <title>Insights into Adaptations to a Near-Obligate Nematode Endoparasitic Lifestyle from the Finished Genome of Drechmeria coniospora.</title>
        <authorList>
            <person name="Zhang L."/>
            <person name="Zhou Z."/>
            <person name="Guo Q."/>
            <person name="Fokkens L."/>
            <person name="Miskei M."/>
            <person name="Pocsi I."/>
            <person name="Zhang W."/>
            <person name="Chen M."/>
            <person name="Wang L."/>
            <person name="Sun Y."/>
            <person name="Donzelli B.G."/>
            <person name="Gibson D.M."/>
            <person name="Nelson D.R."/>
            <person name="Luo J.G."/>
            <person name="Rep M."/>
            <person name="Liu H."/>
            <person name="Yang S."/>
            <person name="Wang J."/>
            <person name="Krasnoff S.B."/>
            <person name="Xu Y."/>
            <person name="Molnar I."/>
            <person name="Lin M."/>
        </authorList>
    </citation>
    <scope>NUCLEOTIDE SEQUENCE [LARGE SCALE GENOMIC DNA]</scope>
    <source>
        <strain evidence="2 3">ARSEF 6962</strain>
    </source>
</reference>
<proteinExistence type="predicted"/>
<feature type="region of interest" description="Disordered" evidence="1">
    <location>
        <begin position="83"/>
        <end position="128"/>
    </location>
</feature>